<dbReference type="SUPFAM" id="SSF53850">
    <property type="entry name" value="Periplasmic binding protein-like II"/>
    <property type="match status" value="1"/>
</dbReference>
<dbReference type="OrthoDB" id="5984008at2759"/>
<keyword evidence="2" id="KW-0812">Transmembrane</keyword>
<dbReference type="EMBL" id="MLFT02000006">
    <property type="protein sequence ID" value="PHT45806.1"/>
    <property type="molecule type" value="Genomic_DNA"/>
</dbReference>
<gene>
    <name evidence="3" type="ORF">CQW23_14964</name>
</gene>
<feature type="region of interest" description="Disordered" evidence="1">
    <location>
        <begin position="206"/>
        <end position="241"/>
    </location>
</feature>
<keyword evidence="4" id="KW-1185">Reference proteome</keyword>
<evidence type="ECO:0000256" key="2">
    <source>
        <dbReference type="SAM" id="Phobius"/>
    </source>
</evidence>
<evidence type="ECO:0000313" key="4">
    <source>
        <dbReference type="Proteomes" id="UP000224567"/>
    </source>
</evidence>
<feature type="transmembrane region" description="Helical" evidence="2">
    <location>
        <begin position="107"/>
        <end position="131"/>
    </location>
</feature>
<name>A0A2G2WKN9_CAPBA</name>
<protein>
    <submittedName>
        <fullName evidence="3">Uncharacterized protein</fullName>
    </submittedName>
</protein>
<dbReference type="STRING" id="33114.A0A2G2WKN9"/>
<dbReference type="AlphaFoldDB" id="A0A2G2WKN9"/>
<dbReference type="PANTHER" id="PTHR18966">
    <property type="entry name" value="IONOTROPIC GLUTAMATE RECEPTOR"/>
    <property type="match status" value="1"/>
</dbReference>
<feature type="compositionally biased region" description="Basic and acidic residues" evidence="1">
    <location>
        <begin position="227"/>
        <end position="241"/>
    </location>
</feature>
<evidence type="ECO:0000256" key="1">
    <source>
        <dbReference type="SAM" id="MobiDB-lite"/>
    </source>
</evidence>
<reference evidence="3 4" key="1">
    <citation type="journal article" date="2017" name="Genome Biol.">
        <title>New reference genome sequences of hot pepper reveal the massive evolution of plant disease-resistance genes by retroduplication.</title>
        <authorList>
            <person name="Kim S."/>
            <person name="Park J."/>
            <person name="Yeom S.I."/>
            <person name="Kim Y.M."/>
            <person name="Seo E."/>
            <person name="Kim K.T."/>
            <person name="Kim M.S."/>
            <person name="Lee J.M."/>
            <person name="Cheong K."/>
            <person name="Shin H.S."/>
            <person name="Kim S.B."/>
            <person name="Han K."/>
            <person name="Lee J."/>
            <person name="Park M."/>
            <person name="Lee H.A."/>
            <person name="Lee H.Y."/>
            <person name="Lee Y."/>
            <person name="Oh S."/>
            <person name="Lee J.H."/>
            <person name="Choi E."/>
            <person name="Choi E."/>
            <person name="Lee S.E."/>
            <person name="Jeon J."/>
            <person name="Kim H."/>
            <person name="Choi G."/>
            <person name="Song H."/>
            <person name="Lee J."/>
            <person name="Lee S.C."/>
            <person name="Kwon J.K."/>
            <person name="Lee H.Y."/>
            <person name="Koo N."/>
            <person name="Hong Y."/>
            <person name="Kim R.W."/>
            <person name="Kang W.H."/>
            <person name="Huh J.H."/>
            <person name="Kang B.C."/>
            <person name="Yang T.J."/>
            <person name="Lee Y.H."/>
            <person name="Bennetzen J.L."/>
            <person name="Choi D."/>
        </authorList>
    </citation>
    <scope>NUCLEOTIDE SEQUENCE [LARGE SCALE GENOMIC DNA]</scope>
    <source>
        <strain evidence="4">cv. PBC81</strain>
    </source>
</reference>
<keyword evidence="2" id="KW-0472">Membrane</keyword>
<evidence type="ECO:0000313" key="3">
    <source>
        <dbReference type="EMBL" id="PHT45806.1"/>
    </source>
</evidence>
<organism evidence="3 4">
    <name type="scientific">Capsicum baccatum</name>
    <name type="common">Peruvian pepper</name>
    <dbReference type="NCBI Taxonomy" id="33114"/>
    <lineage>
        <taxon>Eukaryota</taxon>
        <taxon>Viridiplantae</taxon>
        <taxon>Streptophyta</taxon>
        <taxon>Embryophyta</taxon>
        <taxon>Tracheophyta</taxon>
        <taxon>Spermatophyta</taxon>
        <taxon>Magnoliopsida</taxon>
        <taxon>eudicotyledons</taxon>
        <taxon>Gunneridae</taxon>
        <taxon>Pentapetalae</taxon>
        <taxon>asterids</taxon>
        <taxon>lamiids</taxon>
        <taxon>Solanales</taxon>
        <taxon>Solanaceae</taxon>
        <taxon>Solanoideae</taxon>
        <taxon>Capsiceae</taxon>
        <taxon>Capsicum</taxon>
    </lineage>
</organism>
<comment type="caution">
    <text evidence="3">The sequence shown here is derived from an EMBL/GenBank/DDBJ whole genome shotgun (WGS) entry which is preliminary data.</text>
</comment>
<reference evidence="4" key="2">
    <citation type="journal article" date="2017" name="J. Anim. Genet.">
        <title>Multiple reference genome sequences of hot pepper reveal the massive evolution of plant disease resistance genes by retroduplication.</title>
        <authorList>
            <person name="Kim S."/>
            <person name="Park J."/>
            <person name="Yeom S.-I."/>
            <person name="Kim Y.-M."/>
            <person name="Seo E."/>
            <person name="Kim K.-T."/>
            <person name="Kim M.-S."/>
            <person name="Lee J.M."/>
            <person name="Cheong K."/>
            <person name="Shin H.-S."/>
            <person name="Kim S.-B."/>
            <person name="Han K."/>
            <person name="Lee J."/>
            <person name="Park M."/>
            <person name="Lee H.-A."/>
            <person name="Lee H.-Y."/>
            <person name="Lee Y."/>
            <person name="Oh S."/>
            <person name="Lee J.H."/>
            <person name="Choi E."/>
            <person name="Choi E."/>
            <person name="Lee S.E."/>
            <person name="Jeon J."/>
            <person name="Kim H."/>
            <person name="Choi G."/>
            <person name="Song H."/>
            <person name="Lee J."/>
            <person name="Lee S.-C."/>
            <person name="Kwon J.-K."/>
            <person name="Lee H.-Y."/>
            <person name="Koo N."/>
            <person name="Hong Y."/>
            <person name="Kim R.W."/>
            <person name="Kang W.-H."/>
            <person name="Huh J.H."/>
            <person name="Kang B.-C."/>
            <person name="Yang T.-J."/>
            <person name="Lee Y.-H."/>
            <person name="Bennetzen J.L."/>
            <person name="Choi D."/>
        </authorList>
    </citation>
    <scope>NUCLEOTIDE SEQUENCE [LARGE SCALE GENOMIC DNA]</scope>
    <source>
        <strain evidence="4">cv. PBC81</strain>
    </source>
</reference>
<dbReference type="Proteomes" id="UP000224567">
    <property type="component" value="Unassembled WGS sequence"/>
</dbReference>
<sequence>MHFDSSKFRSYNTLEEYNDALSRGSKNGGVGAIVDELPYLRLFLNKYCRKYTMAFPKGSPLVPDVSRAVMEGEFMNNVLQKWVGNGTDCPRRDIMAMASESLKLDSFIGLFIIAGASIVFAFLIFILLFLYRCREILATDQPILQKLSALAEVFNGRAAPLAENGPPHEELPDLPLQNAAPLAENEPPGEELPEIPLQIPEIQMAAPLAENEHPLEELPDLAPQIHEIAEPEPPVHEINEG</sequence>
<proteinExistence type="predicted"/>
<accession>A0A2G2WKN9</accession>
<dbReference type="InterPro" id="IPR015683">
    <property type="entry name" value="Ionotropic_Glu_rcpt"/>
</dbReference>
<keyword evidence="2" id="KW-1133">Transmembrane helix</keyword>